<dbReference type="InterPro" id="IPR019438">
    <property type="entry name" value="Q_salvage"/>
</dbReference>
<dbReference type="EMBL" id="BDSP01000140">
    <property type="protein sequence ID" value="GAX19808.1"/>
    <property type="molecule type" value="Genomic_DNA"/>
</dbReference>
<comment type="similarity">
    <text evidence="2 6">Belongs to the QNG1 protein family.</text>
</comment>
<dbReference type="PANTHER" id="PTHR21314:SF0">
    <property type="entry name" value="QUEUOSINE 5'-PHOSPHATE N-GLYCOSYLASE_HYDROLASE"/>
    <property type="match status" value="1"/>
</dbReference>
<evidence type="ECO:0000256" key="4">
    <source>
        <dbReference type="ARBA" id="ARBA00035393"/>
    </source>
</evidence>
<dbReference type="AlphaFoldDB" id="A0A1Z5K1B5"/>
<evidence type="ECO:0000256" key="1">
    <source>
        <dbReference type="ARBA" id="ARBA00022801"/>
    </source>
</evidence>
<dbReference type="PANTHER" id="PTHR21314">
    <property type="entry name" value="QUEUOSINE 5'-PHOSPHATE N-GLYCOSYLASE_HYDROLASE-RELATED"/>
    <property type="match status" value="1"/>
</dbReference>
<evidence type="ECO:0000256" key="3">
    <source>
        <dbReference type="ARBA" id="ARBA00035306"/>
    </source>
</evidence>
<evidence type="ECO:0000256" key="6">
    <source>
        <dbReference type="RuleBase" id="RU365002"/>
    </source>
</evidence>
<dbReference type="Pfam" id="PF10343">
    <property type="entry name" value="Q_salvage"/>
    <property type="match status" value="1"/>
</dbReference>
<evidence type="ECO:0000313" key="8">
    <source>
        <dbReference type="Proteomes" id="UP000198406"/>
    </source>
</evidence>
<dbReference type="OrthoDB" id="416777at2759"/>
<keyword evidence="1 6" id="KW-0378">Hydrolase</keyword>
<reference evidence="7 8" key="1">
    <citation type="journal article" date="2015" name="Plant Cell">
        <title>Oil accumulation by the oleaginous diatom Fistulifera solaris as revealed by the genome and transcriptome.</title>
        <authorList>
            <person name="Tanaka T."/>
            <person name="Maeda Y."/>
            <person name="Veluchamy A."/>
            <person name="Tanaka M."/>
            <person name="Abida H."/>
            <person name="Marechal E."/>
            <person name="Bowler C."/>
            <person name="Muto M."/>
            <person name="Sunaga Y."/>
            <person name="Tanaka M."/>
            <person name="Yoshino T."/>
            <person name="Taniguchi T."/>
            <person name="Fukuda Y."/>
            <person name="Nemoto M."/>
            <person name="Matsumoto M."/>
            <person name="Wong P.S."/>
            <person name="Aburatani S."/>
            <person name="Fujibuchi W."/>
        </authorList>
    </citation>
    <scope>NUCLEOTIDE SEQUENCE [LARGE SCALE GENOMIC DNA]</scope>
    <source>
        <strain evidence="7 8">JPCC DA0580</strain>
    </source>
</reference>
<evidence type="ECO:0000313" key="7">
    <source>
        <dbReference type="EMBL" id="GAX19808.1"/>
    </source>
</evidence>
<organism evidence="7 8">
    <name type="scientific">Fistulifera solaris</name>
    <name type="common">Oleaginous diatom</name>
    <dbReference type="NCBI Taxonomy" id="1519565"/>
    <lineage>
        <taxon>Eukaryota</taxon>
        <taxon>Sar</taxon>
        <taxon>Stramenopiles</taxon>
        <taxon>Ochrophyta</taxon>
        <taxon>Bacillariophyta</taxon>
        <taxon>Bacillariophyceae</taxon>
        <taxon>Bacillariophycidae</taxon>
        <taxon>Naviculales</taxon>
        <taxon>Naviculaceae</taxon>
        <taxon>Fistulifera</taxon>
    </lineage>
</organism>
<proteinExistence type="inferred from homology"/>
<sequence>MSSMFTPVPPSAASDPQNENWCQQVRQSCHRYFSQQEMVTISSDHVQELVHGIQQQALQKQELVTWDQEEWHYSPPQHWSVRNERIALYILALDAVNFCFWPSPDKYEYCDLAINLTNAAKADHAQQEQTPDTLSSDYALSATQLANMTPQRVKQILGAKGKTIPLLEERCRLWNEVGSVLLQHFQGSAWNLIEKANGSAVQAVNLLVQYFPGFRDYHASCAFLKRAQICVGDWQAALLLKNWNMEELTTFADYRLPQLLRDRNVLQYHPQLAQRIDALQEIPAQCPAEWAIRAATVVVVDALVQRLNQNNAESKWTAVSVDWYLWQLGEQLNDEGKLRPHHRVRTTFY</sequence>
<comment type="caution">
    <text evidence="7">The sequence shown here is derived from an EMBL/GenBank/DDBJ whole genome shotgun (WGS) entry which is preliminary data.</text>
</comment>
<evidence type="ECO:0000256" key="5">
    <source>
        <dbReference type="ARBA" id="ARBA00048204"/>
    </source>
</evidence>
<gene>
    <name evidence="7" type="ORF">FisN_11Lh332</name>
</gene>
<dbReference type="GO" id="GO:0016787">
    <property type="term" value="F:hydrolase activity"/>
    <property type="evidence" value="ECO:0007669"/>
    <property type="project" value="UniProtKB-KW"/>
</dbReference>
<evidence type="ECO:0000256" key="2">
    <source>
        <dbReference type="ARBA" id="ARBA00035119"/>
    </source>
</evidence>
<keyword evidence="8" id="KW-1185">Reference proteome</keyword>
<name>A0A1Z5K1B5_FISSO</name>
<dbReference type="Proteomes" id="UP000198406">
    <property type="component" value="Unassembled WGS sequence"/>
</dbReference>
<dbReference type="InParanoid" id="A0A1Z5K1B5"/>
<accession>A0A1Z5K1B5</accession>
<dbReference type="EC" id="3.2.2.-" evidence="6"/>
<dbReference type="GO" id="GO:0006400">
    <property type="term" value="P:tRNA modification"/>
    <property type="evidence" value="ECO:0007669"/>
    <property type="project" value="TreeGrafter"/>
</dbReference>
<protein>
    <recommendedName>
        <fullName evidence="3 6">Queuosine 5'-phosphate N-glycosylase/hydrolase</fullName>
        <ecNumber evidence="6">3.2.2.-</ecNumber>
    </recommendedName>
    <alternativeName>
        <fullName evidence="4 6">Queuosine-nucleotide N-glycosylase/hydrolase</fullName>
    </alternativeName>
</protein>
<comment type="function">
    <text evidence="6">Catalyzes the hydrolysis of queuosine 5'-phosphate, releasing the nucleobase queuine (q). Is required for salvage of queuine from exogenous queuosine (Q) that is imported and then converted to queuosine 5'-phosphate intracellularly.</text>
</comment>
<comment type="catalytic activity">
    <reaction evidence="5 6">
        <text>queuosine 5'-phosphate + H2O = queuine + D-ribose 5-phosphate</text>
        <dbReference type="Rhea" id="RHEA:75387"/>
        <dbReference type="ChEBI" id="CHEBI:15377"/>
        <dbReference type="ChEBI" id="CHEBI:17433"/>
        <dbReference type="ChEBI" id="CHEBI:78346"/>
        <dbReference type="ChEBI" id="CHEBI:194371"/>
    </reaction>
    <physiologicalReaction direction="left-to-right" evidence="5 6">
        <dbReference type="Rhea" id="RHEA:75388"/>
    </physiologicalReaction>
</comment>